<dbReference type="SUPFAM" id="SSF56219">
    <property type="entry name" value="DNase I-like"/>
    <property type="match status" value="1"/>
</dbReference>
<sequence length="223" mass="23993">MLWFAQLLPVVAMLKIISWNLLRLVGASLGDVARLIRRHDPHLLLMQEATAEMDGLPVLLGGHYHRASLPGRVHGLAAWSPEPLTNAATVLPLPAGAIVQRVCQVLDLGAFAVANVHLSHGQLLNRRQLRRIAGVLPARAAILGDFNLVGPTLLPGFRDVGPREPTHIAGDMMPLRIDRCMARGLDCFSARALDRGASDHRPIIVELSAAAAADTARRRSAAA</sequence>
<dbReference type="GO" id="GO:0003824">
    <property type="term" value="F:catalytic activity"/>
    <property type="evidence" value="ECO:0007669"/>
    <property type="project" value="InterPro"/>
</dbReference>
<feature type="domain" description="Endonuclease/exonuclease/phosphatase" evidence="1">
    <location>
        <begin position="17"/>
        <end position="200"/>
    </location>
</feature>
<dbReference type="AlphaFoldDB" id="A0A6J4ISQ4"/>
<protein>
    <submittedName>
        <fullName evidence="2">Membrane-spanning protein</fullName>
    </submittedName>
</protein>
<name>A0A6J4ISQ4_9PROT</name>
<organism evidence="2">
    <name type="scientific">uncultured Acetobacteraceae bacterium</name>
    <dbReference type="NCBI Taxonomy" id="169975"/>
    <lineage>
        <taxon>Bacteria</taxon>
        <taxon>Pseudomonadati</taxon>
        <taxon>Pseudomonadota</taxon>
        <taxon>Alphaproteobacteria</taxon>
        <taxon>Acetobacterales</taxon>
        <taxon>Acetobacteraceae</taxon>
        <taxon>environmental samples</taxon>
    </lineage>
</organism>
<evidence type="ECO:0000313" key="2">
    <source>
        <dbReference type="EMBL" id="CAA9260885.1"/>
    </source>
</evidence>
<reference evidence="2" key="1">
    <citation type="submission" date="2020-02" db="EMBL/GenBank/DDBJ databases">
        <authorList>
            <person name="Meier V. D."/>
        </authorList>
    </citation>
    <scope>NUCLEOTIDE SEQUENCE</scope>
    <source>
        <strain evidence="2">AVDCRST_MAG08</strain>
    </source>
</reference>
<gene>
    <name evidence="2" type="ORF">AVDCRST_MAG08-2668</name>
</gene>
<evidence type="ECO:0000259" key="1">
    <source>
        <dbReference type="Pfam" id="PF03372"/>
    </source>
</evidence>
<dbReference type="Gene3D" id="3.60.10.10">
    <property type="entry name" value="Endonuclease/exonuclease/phosphatase"/>
    <property type="match status" value="1"/>
</dbReference>
<dbReference type="InterPro" id="IPR005135">
    <property type="entry name" value="Endo/exonuclease/phosphatase"/>
</dbReference>
<dbReference type="Pfam" id="PF03372">
    <property type="entry name" value="Exo_endo_phos"/>
    <property type="match status" value="1"/>
</dbReference>
<dbReference type="EMBL" id="CADCTG010000197">
    <property type="protein sequence ID" value="CAA9260885.1"/>
    <property type="molecule type" value="Genomic_DNA"/>
</dbReference>
<accession>A0A6J4ISQ4</accession>
<proteinExistence type="predicted"/>
<dbReference type="InterPro" id="IPR036691">
    <property type="entry name" value="Endo/exonu/phosph_ase_sf"/>
</dbReference>